<proteinExistence type="predicted"/>
<dbReference type="AlphaFoldDB" id="A0A0E9QKD0"/>
<dbReference type="EMBL" id="GBXM01091241">
    <property type="protein sequence ID" value="JAH17336.1"/>
    <property type="molecule type" value="Transcribed_RNA"/>
</dbReference>
<reference evidence="1" key="1">
    <citation type="submission" date="2014-11" db="EMBL/GenBank/DDBJ databases">
        <authorList>
            <person name="Amaro Gonzalez C."/>
        </authorList>
    </citation>
    <scope>NUCLEOTIDE SEQUENCE</scope>
</reference>
<name>A0A0E9QKD0_ANGAN</name>
<reference evidence="1" key="2">
    <citation type="journal article" date="2015" name="Fish Shellfish Immunol.">
        <title>Early steps in the European eel (Anguilla anguilla)-Vibrio vulnificus interaction in the gills: Role of the RtxA13 toxin.</title>
        <authorList>
            <person name="Callol A."/>
            <person name="Pajuelo D."/>
            <person name="Ebbesson L."/>
            <person name="Teles M."/>
            <person name="MacKenzie S."/>
            <person name="Amaro C."/>
        </authorList>
    </citation>
    <scope>NUCLEOTIDE SEQUENCE</scope>
</reference>
<evidence type="ECO:0000313" key="1">
    <source>
        <dbReference type="EMBL" id="JAH17336.1"/>
    </source>
</evidence>
<sequence>MMWNFCATAYMQCCKKIPVLAFHLSLFLAAEHELAMTFIF</sequence>
<protein>
    <submittedName>
        <fullName evidence="1">Uncharacterized protein</fullName>
    </submittedName>
</protein>
<accession>A0A0E9QKD0</accession>
<organism evidence="1">
    <name type="scientific">Anguilla anguilla</name>
    <name type="common">European freshwater eel</name>
    <name type="synonym">Muraena anguilla</name>
    <dbReference type="NCBI Taxonomy" id="7936"/>
    <lineage>
        <taxon>Eukaryota</taxon>
        <taxon>Metazoa</taxon>
        <taxon>Chordata</taxon>
        <taxon>Craniata</taxon>
        <taxon>Vertebrata</taxon>
        <taxon>Euteleostomi</taxon>
        <taxon>Actinopterygii</taxon>
        <taxon>Neopterygii</taxon>
        <taxon>Teleostei</taxon>
        <taxon>Anguilliformes</taxon>
        <taxon>Anguillidae</taxon>
        <taxon>Anguilla</taxon>
    </lineage>
</organism>